<dbReference type="EMBL" id="CH445332">
    <property type="protein sequence ID" value="EAT86585.1"/>
    <property type="molecule type" value="Genomic_DNA"/>
</dbReference>
<dbReference type="KEGG" id="pno:SNOG_05521"/>
<dbReference type="PANTHER" id="PTHR33112:SF13">
    <property type="entry name" value="HETEROKARYON INCOMPATIBILITY DOMAIN-CONTAINING PROTEIN"/>
    <property type="match status" value="1"/>
</dbReference>
<dbReference type="STRING" id="321614.Q0URU3"/>
<name>Q0URU3_PHANO</name>
<evidence type="ECO:0000313" key="3">
    <source>
        <dbReference type="Proteomes" id="UP000001055"/>
    </source>
</evidence>
<evidence type="ECO:0000259" key="1">
    <source>
        <dbReference type="Pfam" id="PF06985"/>
    </source>
</evidence>
<dbReference type="VEuPathDB" id="FungiDB:JI435_055210"/>
<sequence length="517" mass="59325">MYPHLDSDDGGMGCVQAFETVSRGTDDGFYAERLKSRWKHVKGYPEPDNRCLHCGFLNFGYTDVDQLQLGMTAGRPCCRIVWEAVRAWHQRETVSPDGMHVLPWVWGYAGRGEELVGCSVLLNWPLEEHERLLWHSEKHPIINIFKSGPNIDTTDFVSNIPFMERFRPSGNTGSEQSINTIKSWMTSCNSSHHHYCTVNEEVRLPKRILELTEARFHLREGLGNEAIYACLSHCWGATGPSFMLTEDTVENLKAGIIQQDIDDWKEAAATMADIYENAFLTIAATKSSDSEGGCFSRLTGLDQAKHLESSGLYASKRVKPYLPGTGYALMSREGPWPLLRRAWVFQERLLSPRVVHFTDYQLVWECRSVQQSETGDINDDWTKHDLPWDIDDSMPEMINYPFKFLHTETGNTWQTVVFEYSRLQLTHASDRLPAIAAIVQRTMRALLFWWTLHGLASKFKETWNDPITHSLRGPGHLFQELFRFTKFLFSPQQDWWTSSIELLVQVMSAGLPKRAYC</sequence>
<dbReference type="RefSeq" id="XP_001795926.1">
    <property type="nucleotide sequence ID" value="XM_001795874.1"/>
</dbReference>
<reference evidence="3" key="1">
    <citation type="journal article" date="2007" name="Plant Cell">
        <title>Dothideomycete-plant interactions illuminated by genome sequencing and EST analysis of the wheat pathogen Stagonospora nodorum.</title>
        <authorList>
            <person name="Hane J.K."/>
            <person name="Lowe R.G."/>
            <person name="Solomon P.S."/>
            <person name="Tan K.C."/>
            <person name="Schoch C.L."/>
            <person name="Spatafora J.W."/>
            <person name="Crous P.W."/>
            <person name="Kodira C."/>
            <person name="Birren B.W."/>
            <person name="Galagan J.E."/>
            <person name="Torriani S.F."/>
            <person name="McDonald B.A."/>
            <person name="Oliver R.P."/>
        </authorList>
    </citation>
    <scope>NUCLEOTIDE SEQUENCE [LARGE SCALE GENOMIC DNA]</scope>
    <source>
        <strain evidence="3">SN15 / ATCC MYA-4574 / FGSC 10173</strain>
    </source>
</reference>
<dbReference type="GeneID" id="5972803"/>
<dbReference type="PANTHER" id="PTHR33112">
    <property type="entry name" value="DOMAIN PROTEIN, PUTATIVE-RELATED"/>
    <property type="match status" value="1"/>
</dbReference>
<feature type="domain" description="Heterokaryon incompatibility" evidence="1">
    <location>
        <begin position="256"/>
        <end position="347"/>
    </location>
</feature>
<gene>
    <name evidence="2" type="ORF">SNOG_05521</name>
</gene>
<evidence type="ECO:0000313" key="2">
    <source>
        <dbReference type="EMBL" id="EAT86585.1"/>
    </source>
</evidence>
<dbReference type="Pfam" id="PF06985">
    <property type="entry name" value="HET"/>
    <property type="match status" value="1"/>
</dbReference>
<dbReference type="AlphaFoldDB" id="Q0URU3"/>
<proteinExistence type="predicted"/>
<dbReference type="InterPro" id="IPR010730">
    <property type="entry name" value="HET"/>
</dbReference>
<accession>Q0URU3</accession>
<organism evidence="2 3">
    <name type="scientific">Phaeosphaeria nodorum (strain SN15 / ATCC MYA-4574 / FGSC 10173)</name>
    <name type="common">Glume blotch fungus</name>
    <name type="synonym">Parastagonospora nodorum</name>
    <dbReference type="NCBI Taxonomy" id="321614"/>
    <lineage>
        <taxon>Eukaryota</taxon>
        <taxon>Fungi</taxon>
        <taxon>Dikarya</taxon>
        <taxon>Ascomycota</taxon>
        <taxon>Pezizomycotina</taxon>
        <taxon>Dothideomycetes</taxon>
        <taxon>Pleosporomycetidae</taxon>
        <taxon>Pleosporales</taxon>
        <taxon>Pleosporineae</taxon>
        <taxon>Phaeosphaeriaceae</taxon>
        <taxon>Parastagonospora</taxon>
    </lineage>
</organism>
<protein>
    <recommendedName>
        <fullName evidence="1">Heterokaryon incompatibility domain-containing protein</fullName>
    </recommendedName>
</protein>
<dbReference type="Proteomes" id="UP000001055">
    <property type="component" value="Unassembled WGS sequence"/>
</dbReference>
<dbReference type="InParanoid" id="Q0URU3"/>